<evidence type="ECO:0000313" key="1">
    <source>
        <dbReference type="Proteomes" id="UP000887574"/>
    </source>
</evidence>
<accession>A0A915E2W0</accession>
<dbReference type="Proteomes" id="UP000887574">
    <property type="component" value="Unplaced"/>
</dbReference>
<sequence length="138" mass="15891">MNKKIKKMQKNDSEDEFSELYYSKKAKISTPLRRSTVESTQKELIAVEMKNAVLSQRLIQSQLQFFTKANRIADMLLDGDLVITLQMGKCQRPKLVNKDESTANENPKEAVVKENKNIGKNDHGRIQSIYGRLLKMFL</sequence>
<dbReference type="AlphaFoldDB" id="A0A915E2W0"/>
<dbReference type="WBParaSite" id="jg25273">
    <property type="protein sequence ID" value="jg25273"/>
    <property type="gene ID" value="jg25273"/>
</dbReference>
<reference evidence="2" key="1">
    <citation type="submission" date="2022-11" db="UniProtKB">
        <authorList>
            <consortium name="WormBaseParasite"/>
        </authorList>
    </citation>
    <scope>IDENTIFICATION</scope>
</reference>
<keyword evidence="1" id="KW-1185">Reference proteome</keyword>
<proteinExistence type="predicted"/>
<organism evidence="1 2">
    <name type="scientific">Ditylenchus dipsaci</name>
    <dbReference type="NCBI Taxonomy" id="166011"/>
    <lineage>
        <taxon>Eukaryota</taxon>
        <taxon>Metazoa</taxon>
        <taxon>Ecdysozoa</taxon>
        <taxon>Nematoda</taxon>
        <taxon>Chromadorea</taxon>
        <taxon>Rhabditida</taxon>
        <taxon>Tylenchina</taxon>
        <taxon>Tylenchomorpha</taxon>
        <taxon>Sphaerularioidea</taxon>
        <taxon>Anguinidae</taxon>
        <taxon>Anguininae</taxon>
        <taxon>Ditylenchus</taxon>
    </lineage>
</organism>
<evidence type="ECO:0000313" key="2">
    <source>
        <dbReference type="WBParaSite" id="jg25273"/>
    </source>
</evidence>
<name>A0A915E2W0_9BILA</name>
<protein>
    <submittedName>
        <fullName evidence="2">Uncharacterized protein</fullName>
    </submittedName>
</protein>